<reference evidence="1" key="1">
    <citation type="submission" date="2020-03" db="EMBL/GenBank/DDBJ databases">
        <title>The deep terrestrial virosphere.</title>
        <authorList>
            <person name="Holmfeldt K."/>
            <person name="Nilsson E."/>
            <person name="Simone D."/>
            <person name="Lopez-Fernandez M."/>
            <person name="Wu X."/>
            <person name="de Brujin I."/>
            <person name="Lundin D."/>
            <person name="Andersson A."/>
            <person name="Bertilsson S."/>
            <person name="Dopson M."/>
        </authorList>
    </citation>
    <scope>NUCLEOTIDE SEQUENCE</scope>
    <source>
        <strain evidence="1">MM415B00998</strain>
    </source>
</reference>
<evidence type="ECO:0000313" key="1">
    <source>
        <dbReference type="EMBL" id="QJA61128.1"/>
    </source>
</evidence>
<dbReference type="AlphaFoldDB" id="A0A6M3IV51"/>
<gene>
    <name evidence="1" type="ORF">MM415B00998_0014</name>
</gene>
<name>A0A6M3IV51_9ZZZZ</name>
<proteinExistence type="predicted"/>
<organism evidence="1">
    <name type="scientific">viral metagenome</name>
    <dbReference type="NCBI Taxonomy" id="1070528"/>
    <lineage>
        <taxon>unclassified sequences</taxon>
        <taxon>metagenomes</taxon>
        <taxon>organismal metagenomes</taxon>
    </lineage>
</organism>
<sequence length="51" mass="5792">MGCGSTNLYVIDKQDFYVIPKNSTLGNDRDGYFLSNLYMNKVVEAKVKRGK</sequence>
<accession>A0A6M3IV51</accession>
<protein>
    <submittedName>
        <fullName evidence="1">Uncharacterized protein</fullName>
    </submittedName>
</protein>
<dbReference type="EMBL" id="MT141431">
    <property type="protein sequence ID" value="QJA61128.1"/>
    <property type="molecule type" value="Genomic_DNA"/>
</dbReference>